<gene>
    <name evidence="4" type="ORF">FCL38_04545</name>
    <name evidence="3" type="ORF">FHS02_000508</name>
</gene>
<sequence length="296" mass="30166">MNIIRKGLLATAAAVTLAFGTAGSAQAHAFADSILNISNLRFLNSAGTQFTAGDFSTLIVNNTRTATGTAVGYVPASDISFTGPACAGDCPPIPFVPRFAPGPVPPVPFNTFGYGDTQLIGSAIEAGGANASTRATASAAPGQTLGSGNTGTTSSFIFALGAADSMTVAFDADAYTVAHVPVGTTDPSSASARLTWSIQIIDLDSGDSVLSFSPDELNGDSNVSRTEVLPGTTTYTFADFFEATSEILTAGTTYQLTINHSSFADATQEAVPEPATLAILAAGLLSMSLVSRRRKS</sequence>
<accession>A0A4P8HN22</accession>
<evidence type="ECO:0000313" key="4">
    <source>
        <dbReference type="EMBL" id="QCP09770.1"/>
    </source>
</evidence>
<evidence type="ECO:0000256" key="1">
    <source>
        <dbReference type="SAM" id="SignalP"/>
    </source>
</evidence>
<dbReference type="NCBIfam" id="NF041538">
    <property type="entry name" value="PEP_EDSA_1"/>
    <property type="match status" value="1"/>
</dbReference>
<feature type="chain" id="PRO_5044607262" evidence="1">
    <location>
        <begin position="28"/>
        <end position="296"/>
    </location>
</feature>
<dbReference type="NCBIfam" id="TIGR02595">
    <property type="entry name" value="PEP_CTERM"/>
    <property type="match status" value="1"/>
</dbReference>
<feature type="signal peptide" evidence="1">
    <location>
        <begin position="1"/>
        <end position="27"/>
    </location>
</feature>
<dbReference type="RefSeq" id="WP_137312656.1">
    <property type="nucleotide sequence ID" value="NZ_CP040017.1"/>
</dbReference>
<feature type="domain" description="Ice-binding protein C-terminal" evidence="2">
    <location>
        <begin position="270"/>
        <end position="294"/>
    </location>
</feature>
<name>A0A4P8HN22_9BURK</name>
<evidence type="ECO:0000313" key="3">
    <source>
        <dbReference type="EMBL" id="MBB3219721.1"/>
    </source>
</evidence>
<keyword evidence="1" id="KW-0732">Signal</keyword>
<keyword evidence="5" id="KW-1185">Reference proteome</keyword>
<dbReference type="AlphaFoldDB" id="A0A4P8HN22"/>
<dbReference type="Proteomes" id="UP000584325">
    <property type="component" value="Unassembled WGS sequence"/>
</dbReference>
<dbReference type="Pfam" id="PF07589">
    <property type="entry name" value="PEP-CTERM"/>
    <property type="match status" value="1"/>
</dbReference>
<dbReference type="PROSITE" id="PS51318">
    <property type="entry name" value="TAT"/>
    <property type="match status" value="1"/>
</dbReference>
<evidence type="ECO:0000259" key="2">
    <source>
        <dbReference type="Pfam" id="PF07589"/>
    </source>
</evidence>
<reference evidence="3 6" key="2">
    <citation type="submission" date="2020-08" db="EMBL/GenBank/DDBJ databases">
        <title>Genomic Encyclopedia of Type Strains, Phase III (KMG-III): the genomes of soil and plant-associated and newly described type strains.</title>
        <authorList>
            <person name="Whitman W."/>
        </authorList>
    </citation>
    <scope>NUCLEOTIDE SEQUENCE [LARGE SCALE GENOMIC DNA]</scope>
    <source>
        <strain evidence="3 6">CECT 7753</strain>
    </source>
</reference>
<dbReference type="EMBL" id="CP040017">
    <property type="protein sequence ID" value="QCP09770.1"/>
    <property type="molecule type" value="Genomic_DNA"/>
</dbReference>
<dbReference type="OrthoDB" id="8771809at2"/>
<dbReference type="InterPro" id="IPR006311">
    <property type="entry name" value="TAT_signal"/>
</dbReference>
<dbReference type="Proteomes" id="UP000298763">
    <property type="component" value="Chromosome"/>
</dbReference>
<reference evidence="4 5" key="1">
    <citation type="submission" date="2019-05" db="EMBL/GenBank/DDBJ databases">
        <title>Draft Genome Sequences of Six Type Strains of the Genus Massilia.</title>
        <authorList>
            <person name="Miess H."/>
            <person name="Frediansyhah A."/>
            <person name="Gross H."/>
        </authorList>
    </citation>
    <scope>NUCLEOTIDE SEQUENCE [LARGE SCALE GENOMIC DNA]</scope>
    <source>
        <strain evidence="4 5">DSMZ 26121</strain>
    </source>
</reference>
<evidence type="ECO:0000313" key="5">
    <source>
        <dbReference type="Proteomes" id="UP000298763"/>
    </source>
</evidence>
<dbReference type="EMBL" id="JACHXS010000001">
    <property type="protein sequence ID" value="MBB3219721.1"/>
    <property type="molecule type" value="Genomic_DNA"/>
</dbReference>
<protein>
    <submittedName>
        <fullName evidence="4">PEP-CTERM sorting domain-containing protein</fullName>
    </submittedName>
</protein>
<dbReference type="InterPro" id="IPR048213">
    <property type="entry name" value="EDSA_1-like"/>
</dbReference>
<dbReference type="InterPro" id="IPR013424">
    <property type="entry name" value="Ice-binding_C"/>
</dbReference>
<evidence type="ECO:0000313" key="6">
    <source>
        <dbReference type="Proteomes" id="UP000584325"/>
    </source>
</evidence>
<organism evidence="3 6">
    <name type="scientific">Pseudoduganella umbonata</name>
    <dbReference type="NCBI Taxonomy" id="864828"/>
    <lineage>
        <taxon>Bacteria</taxon>
        <taxon>Pseudomonadati</taxon>
        <taxon>Pseudomonadota</taxon>
        <taxon>Betaproteobacteria</taxon>
        <taxon>Burkholderiales</taxon>
        <taxon>Oxalobacteraceae</taxon>
        <taxon>Telluria group</taxon>
        <taxon>Pseudoduganella</taxon>
    </lineage>
</organism>
<proteinExistence type="predicted"/>